<evidence type="ECO:0000313" key="1">
    <source>
        <dbReference type="EMBL" id="MBK1816500.1"/>
    </source>
</evidence>
<comment type="caution">
    <text evidence="1">The sequence shown here is derived from an EMBL/GenBank/DDBJ whole genome shotgun (WGS) entry which is preliminary data.</text>
</comment>
<accession>A0A934VBU9</accession>
<dbReference type="Proteomes" id="UP000600139">
    <property type="component" value="Unassembled WGS sequence"/>
</dbReference>
<dbReference type="EMBL" id="JAENIK010000011">
    <property type="protein sequence ID" value="MBK1816500.1"/>
    <property type="molecule type" value="Genomic_DNA"/>
</dbReference>
<proteinExistence type="predicted"/>
<keyword evidence="2" id="KW-1185">Reference proteome</keyword>
<name>A0A934VBU9_9BACT</name>
<sequence>MTHDLPNIRAAASLWRVRHPDQAHCSIVVQISHAGMHAAIGSTLTPIASNFAPGTYIVNPDASLQVASGGSLDSAEAWETLEPADRAAAFRFTGGPLSEEQAAEHHALRALLMNEPNVHDVIAIAPHLDGRWMYLVQCPLSWKFPTHVVGIADLKNEEAEIIAQCGALWSAQDVWNNRRHPLSHEEG</sequence>
<organism evidence="1 2">
    <name type="scientific">Luteolibacter yonseiensis</name>
    <dbReference type="NCBI Taxonomy" id="1144680"/>
    <lineage>
        <taxon>Bacteria</taxon>
        <taxon>Pseudomonadati</taxon>
        <taxon>Verrucomicrobiota</taxon>
        <taxon>Verrucomicrobiia</taxon>
        <taxon>Verrucomicrobiales</taxon>
        <taxon>Verrucomicrobiaceae</taxon>
        <taxon>Luteolibacter</taxon>
    </lineage>
</organism>
<dbReference type="RefSeq" id="WP_200351433.1">
    <property type="nucleotide sequence ID" value="NZ_BAABHZ010000006.1"/>
</dbReference>
<evidence type="ECO:0000313" key="2">
    <source>
        <dbReference type="Proteomes" id="UP000600139"/>
    </source>
</evidence>
<protein>
    <submittedName>
        <fullName evidence="1">Uncharacterized protein</fullName>
    </submittedName>
</protein>
<dbReference type="AlphaFoldDB" id="A0A934VBU9"/>
<reference evidence="1" key="1">
    <citation type="submission" date="2021-01" db="EMBL/GenBank/DDBJ databases">
        <title>Modified the classification status of verrucomicrobia.</title>
        <authorList>
            <person name="Feng X."/>
        </authorList>
    </citation>
    <scope>NUCLEOTIDE SEQUENCE</scope>
    <source>
        <strain evidence="1">JCM 18052</strain>
    </source>
</reference>
<gene>
    <name evidence="1" type="ORF">JIN84_12815</name>
</gene>